<dbReference type="EMBL" id="QGKW02001660">
    <property type="protein sequence ID" value="KAF2580113.1"/>
    <property type="molecule type" value="Genomic_DNA"/>
</dbReference>
<comment type="caution">
    <text evidence="2">The sequence shown here is derived from an EMBL/GenBank/DDBJ whole genome shotgun (WGS) entry which is preliminary data.</text>
</comment>
<protein>
    <submittedName>
        <fullName evidence="2">Uncharacterized protein</fullName>
    </submittedName>
</protein>
<name>A0A8S9JEV7_BRACR</name>
<evidence type="ECO:0000313" key="2">
    <source>
        <dbReference type="EMBL" id="KAF2580113.1"/>
    </source>
</evidence>
<evidence type="ECO:0000256" key="1">
    <source>
        <dbReference type="SAM" id="MobiDB-lite"/>
    </source>
</evidence>
<gene>
    <name evidence="2" type="ORF">F2Q68_00005360</name>
</gene>
<feature type="region of interest" description="Disordered" evidence="1">
    <location>
        <begin position="38"/>
        <end position="63"/>
    </location>
</feature>
<accession>A0A8S9JEV7</accession>
<proteinExistence type="predicted"/>
<reference evidence="2" key="1">
    <citation type="submission" date="2019-12" db="EMBL/GenBank/DDBJ databases">
        <title>Genome sequencing and annotation of Brassica cretica.</title>
        <authorList>
            <person name="Studholme D.J."/>
            <person name="Sarris P.F."/>
        </authorList>
    </citation>
    <scope>NUCLEOTIDE SEQUENCE</scope>
    <source>
        <strain evidence="2">PFS-001/15</strain>
        <tissue evidence="2">Leaf</tissue>
    </source>
</reference>
<feature type="region of interest" description="Disordered" evidence="1">
    <location>
        <begin position="407"/>
        <end position="444"/>
    </location>
</feature>
<sequence length="666" mass="77952">MHTDEYDEDYEEERATEYIAILDEEEKLLHHSSWKRNAPSIDMKRSPSIDTQPHQRNRKRTSTDTAYYKSIDTEVNHAREGDYLIGSWANEHHHESFAVETTIYAPGADKLQDAIRSTGKSVHRSTPVVHNRSTSTIQRRSTTVQYRKTTVNEKDKFDNQYLTPDEFCIFRDPDGYAKAIDGRTLYVSREDIADILQTANGADNLFGHHNNNPEQKATKEFYDTTGGIDKRFRQRSCHTTQQSIDVNVPTSVDRRPKFGRRAFDFYGTRKFYWEEKDEYGVYGDDQRYTRDLDGHTIHVHNKDIRRFLERASRDELAYICLPEHASSFTQTKLVPEIYTKDKINEMFYGVCREQEKNKEAFQMKLDGVYYPLNDSISWLTTCMEEMKQDIAKIQYVTDFARPPSIDRRQHTSIDRHHHTSIDNQMPTSVDDNPPRPHTMKSQQNFHTREEIDQLVEGIYRALETTEERLDGSCDDIYFPMDLNICAFTSKIEAIQGELVEIQSYISRRPEASSSIDRQNNKSIDIYHRTSIEAIQGELVEIQSYISRRPEASSSIDRRNNKSTDIYHRTSVDHATNRGRLIPKRTSDMSDTHYHGEEISADTYATFRRHQFNLESLGERLQRMENTTATMKEKWRRGDEAMRDFNDSTKDTKVDHPVNYPLLLRLF</sequence>
<dbReference type="AlphaFoldDB" id="A0A8S9JEV7"/>
<evidence type="ECO:0000313" key="3">
    <source>
        <dbReference type="Proteomes" id="UP000712281"/>
    </source>
</evidence>
<dbReference type="Proteomes" id="UP000712281">
    <property type="component" value="Unassembled WGS sequence"/>
</dbReference>
<organism evidence="2 3">
    <name type="scientific">Brassica cretica</name>
    <name type="common">Mustard</name>
    <dbReference type="NCBI Taxonomy" id="69181"/>
    <lineage>
        <taxon>Eukaryota</taxon>
        <taxon>Viridiplantae</taxon>
        <taxon>Streptophyta</taxon>
        <taxon>Embryophyta</taxon>
        <taxon>Tracheophyta</taxon>
        <taxon>Spermatophyta</taxon>
        <taxon>Magnoliopsida</taxon>
        <taxon>eudicotyledons</taxon>
        <taxon>Gunneridae</taxon>
        <taxon>Pentapetalae</taxon>
        <taxon>rosids</taxon>
        <taxon>malvids</taxon>
        <taxon>Brassicales</taxon>
        <taxon>Brassicaceae</taxon>
        <taxon>Brassiceae</taxon>
        <taxon>Brassica</taxon>
    </lineage>
</organism>
<feature type="compositionally biased region" description="Polar residues" evidence="1">
    <location>
        <begin position="421"/>
        <end position="430"/>
    </location>
</feature>